<feature type="domain" description="Nucleoside diphosphate kinase-like" evidence="8">
    <location>
        <begin position="1"/>
        <end position="170"/>
    </location>
</feature>
<keyword evidence="4" id="KW-0808">Transferase</keyword>
<accession>A0A1G2B5H8</accession>
<dbReference type="Gene3D" id="3.30.70.141">
    <property type="entry name" value="Nucleoside diphosphate kinase-like domain"/>
    <property type="match status" value="1"/>
</dbReference>
<evidence type="ECO:0000256" key="5">
    <source>
        <dbReference type="ARBA" id="ARBA00022777"/>
    </source>
</evidence>
<reference evidence="9 10" key="1">
    <citation type="journal article" date="2016" name="Nat. Commun.">
        <title>Thousands of microbial genomes shed light on interconnected biogeochemical processes in an aquifer system.</title>
        <authorList>
            <person name="Anantharaman K."/>
            <person name="Brown C.T."/>
            <person name="Hug L.A."/>
            <person name="Sharon I."/>
            <person name="Castelle C.J."/>
            <person name="Probst A.J."/>
            <person name="Thomas B.C."/>
            <person name="Singh A."/>
            <person name="Wilkins M.J."/>
            <person name="Karaoz U."/>
            <person name="Brodie E.L."/>
            <person name="Williams K.H."/>
            <person name="Hubbard S.S."/>
            <person name="Banfield J.F."/>
        </authorList>
    </citation>
    <scope>NUCLEOTIDE SEQUENCE [LARGE SCALE GENOMIC DNA]</scope>
</reference>
<evidence type="ECO:0000313" key="9">
    <source>
        <dbReference type="EMBL" id="OGY84448.1"/>
    </source>
</evidence>
<dbReference type="STRING" id="1798542.A3F54_00725"/>
<evidence type="ECO:0000256" key="1">
    <source>
        <dbReference type="ARBA" id="ARBA00001946"/>
    </source>
</evidence>
<dbReference type="Pfam" id="PF00334">
    <property type="entry name" value="NDK"/>
    <property type="match status" value="2"/>
</dbReference>
<dbReference type="PROSITE" id="PS51374">
    <property type="entry name" value="NDPK_LIKE"/>
    <property type="match status" value="1"/>
</dbReference>
<dbReference type="PANTHER" id="PTHR11349">
    <property type="entry name" value="NUCLEOSIDE DIPHOSPHATE KINASE"/>
    <property type="match status" value="1"/>
</dbReference>
<feature type="non-terminal residue" evidence="9">
    <location>
        <position position="170"/>
    </location>
</feature>
<dbReference type="InterPro" id="IPR001564">
    <property type="entry name" value="Nucleoside_diP_kinase"/>
</dbReference>
<dbReference type="AlphaFoldDB" id="A0A1G2B5H8"/>
<comment type="caution">
    <text evidence="6">Lacks conserved residue(s) required for the propagation of feature annotation.</text>
</comment>
<comment type="similarity">
    <text evidence="2 6 7">Belongs to the NDK family.</text>
</comment>
<dbReference type="SUPFAM" id="SSF54919">
    <property type="entry name" value="Nucleoside diphosphate kinase, NDK"/>
    <property type="match status" value="1"/>
</dbReference>
<dbReference type="InterPro" id="IPR036850">
    <property type="entry name" value="NDK-like_dom_sf"/>
</dbReference>
<proteinExistence type="inferred from homology"/>
<evidence type="ECO:0000259" key="8">
    <source>
        <dbReference type="SMART" id="SM00562"/>
    </source>
</evidence>
<comment type="cofactor">
    <cofactor evidence="1">
        <name>Mg(2+)</name>
        <dbReference type="ChEBI" id="CHEBI:18420"/>
    </cofactor>
</comment>
<dbReference type="GO" id="GO:0004550">
    <property type="term" value="F:nucleoside diphosphate kinase activity"/>
    <property type="evidence" value="ECO:0007669"/>
    <property type="project" value="UniProtKB-EC"/>
</dbReference>
<evidence type="ECO:0000256" key="4">
    <source>
        <dbReference type="ARBA" id="ARBA00022679"/>
    </source>
</evidence>
<gene>
    <name evidence="9" type="ORF">A3F54_00725</name>
</gene>
<dbReference type="GO" id="GO:0006228">
    <property type="term" value="P:UTP biosynthetic process"/>
    <property type="evidence" value="ECO:0007669"/>
    <property type="project" value="InterPro"/>
</dbReference>
<dbReference type="EMBL" id="MHKD01000014">
    <property type="protein sequence ID" value="OGY84448.1"/>
    <property type="molecule type" value="Genomic_DNA"/>
</dbReference>
<sequence>MLKPDGVRRGLTGEVIRRIEQTGLKIVALEMFQPTHDQIDNHYPKDAKWVNRVGEKTLNTYQKFGFDAGKELGTKDTAVIGKMVRGWLVDYMTSAPLVRMVVKGVHAITMIRKMSGPTMPADAEMGTIRGDFSVDSAAAANRDKRAVHNIIHASETPGEAQHEIEHWFGA</sequence>
<protein>
    <recommendedName>
        <fullName evidence="3">nucleoside-diphosphate kinase</fullName>
        <ecNumber evidence="3">2.7.4.6</ecNumber>
    </recommendedName>
</protein>
<comment type="caution">
    <text evidence="9">The sequence shown here is derived from an EMBL/GenBank/DDBJ whole genome shotgun (WGS) entry which is preliminary data.</text>
</comment>
<evidence type="ECO:0000256" key="3">
    <source>
        <dbReference type="ARBA" id="ARBA00012966"/>
    </source>
</evidence>
<evidence type="ECO:0000256" key="7">
    <source>
        <dbReference type="RuleBase" id="RU004011"/>
    </source>
</evidence>
<dbReference type="GO" id="GO:0006183">
    <property type="term" value="P:GTP biosynthetic process"/>
    <property type="evidence" value="ECO:0007669"/>
    <property type="project" value="InterPro"/>
</dbReference>
<dbReference type="GO" id="GO:0006241">
    <property type="term" value="P:CTP biosynthetic process"/>
    <property type="evidence" value="ECO:0007669"/>
    <property type="project" value="InterPro"/>
</dbReference>
<dbReference type="InterPro" id="IPR034907">
    <property type="entry name" value="NDK-like_dom"/>
</dbReference>
<keyword evidence="5 9" id="KW-0418">Kinase</keyword>
<evidence type="ECO:0000256" key="6">
    <source>
        <dbReference type="PROSITE-ProRule" id="PRU00706"/>
    </source>
</evidence>
<evidence type="ECO:0000256" key="2">
    <source>
        <dbReference type="ARBA" id="ARBA00008142"/>
    </source>
</evidence>
<dbReference type="PRINTS" id="PR01243">
    <property type="entry name" value="NUCDPKINASE"/>
</dbReference>
<dbReference type="SMART" id="SM00562">
    <property type="entry name" value="NDK"/>
    <property type="match status" value="1"/>
</dbReference>
<evidence type="ECO:0000313" key="10">
    <source>
        <dbReference type="Proteomes" id="UP000176952"/>
    </source>
</evidence>
<dbReference type="Proteomes" id="UP000176952">
    <property type="component" value="Unassembled WGS sequence"/>
</dbReference>
<name>A0A1G2B5H8_9BACT</name>
<dbReference type="EC" id="2.7.4.6" evidence="3"/>
<organism evidence="9 10">
    <name type="scientific">Candidatus Kerfeldbacteria bacterium RIFCSPHIGHO2_12_FULL_48_17</name>
    <dbReference type="NCBI Taxonomy" id="1798542"/>
    <lineage>
        <taxon>Bacteria</taxon>
        <taxon>Candidatus Kerfeldiibacteriota</taxon>
    </lineage>
</organism>